<evidence type="ECO:0000313" key="2">
    <source>
        <dbReference type="EMBL" id="GFT25127.1"/>
    </source>
</evidence>
<evidence type="ECO:0000313" key="3">
    <source>
        <dbReference type="Proteomes" id="UP000887013"/>
    </source>
</evidence>
<sequence length="116" mass="13279">MIHPRSYARKSAQQLEFNDEANLSFKAESFLQKLFSKDAFVNATLLSYPIPGAELNLWVYDSKVGVSVSLMLLSNIQWELVAFYSTKLNKPQRNWPAYDLVLFVCYSSVLKILTHA</sequence>
<dbReference type="Pfam" id="PF17919">
    <property type="entry name" value="RT_RNaseH_2"/>
    <property type="match status" value="1"/>
</dbReference>
<dbReference type="OrthoDB" id="41323at2759"/>
<dbReference type="AlphaFoldDB" id="A0A8X6NNC8"/>
<accession>A0A8X6NNC8</accession>
<dbReference type="Proteomes" id="UP000887013">
    <property type="component" value="Unassembled WGS sequence"/>
</dbReference>
<dbReference type="EMBL" id="BMAW01060226">
    <property type="protein sequence ID" value="GFT25127.1"/>
    <property type="molecule type" value="Genomic_DNA"/>
</dbReference>
<gene>
    <name evidence="2" type="primary">TY3B-I_1156</name>
    <name evidence="2" type="ORF">NPIL_248611</name>
</gene>
<dbReference type="SUPFAM" id="SSF56672">
    <property type="entry name" value="DNA/RNA polymerases"/>
    <property type="match status" value="1"/>
</dbReference>
<dbReference type="InterPro" id="IPR043502">
    <property type="entry name" value="DNA/RNA_pol_sf"/>
</dbReference>
<organism evidence="2 3">
    <name type="scientific">Nephila pilipes</name>
    <name type="common">Giant wood spider</name>
    <name type="synonym">Nephila maculata</name>
    <dbReference type="NCBI Taxonomy" id="299642"/>
    <lineage>
        <taxon>Eukaryota</taxon>
        <taxon>Metazoa</taxon>
        <taxon>Ecdysozoa</taxon>
        <taxon>Arthropoda</taxon>
        <taxon>Chelicerata</taxon>
        <taxon>Arachnida</taxon>
        <taxon>Araneae</taxon>
        <taxon>Araneomorphae</taxon>
        <taxon>Entelegynae</taxon>
        <taxon>Araneoidea</taxon>
        <taxon>Nephilidae</taxon>
        <taxon>Nephila</taxon>
    </lineage>
</organism>
<feature type="domain" description="Reverse transcriptase/retrotransposon-derived protein RNase H-like" evidence="1">
    <location>
        <begin position="37"/>
        <end position="109"/>
    </location>
</feature>
<evidence type="ECO:0000259" key="1">
    <source>
        <dbReference type="Pfam" id="PF17919"/>
    </source>
</evidence>
<name>A0A8X6NNC8_NEPPI</name>
<proteinExistence type="predicted"/>
<comment type="caution">
    <text evidence="2">The sequence shown here is derived from an EMBL/GenBank/DDBJ whole genome shotgun (WGS) entry which is preliminary data.</text>
</comment>
<reference evidence="2" key="1">
    <citation type="submission" date="2020-08" db="EMBL/GenBank/DDBJ databases">
        <title>Multicomponent nature underlies the extraordinary mechanical properties of spider dragline silk.</title>
        <authorList>
            <person name="Kono N."/>
            <person name="Nakamura H."/>
            <person name="Mori M."/>
            <person name="Yoshida Y."/>
            <person name="Ohtoshi R."/>
            <person name="Malay A.D."/>
            <person name="Moran D.A.P."/>
            <person name="Tomita M."/>
            <person name="Numata K."/>
            <person name="Arakawa K."/>
        </authorList>
    </citation>
    <scope>NUCLEOTIDE SEQUENCE</scope>
</reference>
<dbReference type="InterPro" id="IPR041577">
    <property type="entry name" value="RT_RNaseH_2"/>
</dbReference>
<protein>
    <submittedName>
        <fullName evidence="2">Transposon Ty3-I Gag-Pol polyprotein</fullName>
    </submittedName>
</protein>
<keyword evidence="3" id="KW-1185">Reference proteome</keyword>
<dbReference type="GO" id="GO:0071897">
    <property type="term" value="P:DNA biosynthetic process"/>
    <property type="evidence" value="ECO:0007669"/>
    <property type="project" value="UniProtKB-ARBA"/>
</dbReference>